<dbReference type="InterPro" id="IPR032710">
    <property type="entry name" value="NTF2-like_dom_sf"/>
</dbReference>
<evidence type="ECO:0000259" key="1">
    <source>
        <dbReference type="Pfam" id="PF13474"/>
    </source>
</evidence>
<dbReference type="OrthoDB" id="4775103at2"/>
<proteinExistence type="predicted"/>
<dbReference type="EMBL" id="CP030057">
    <property type="protein sequence ID" value="QOZ59720.1"/>
    <property type="molecule type" value="Genomic_DNA"/>
</dbReference>
<reference evidence="2" key="1">
    <citation type="journal article" date="2014" name="Int. J. Syst. Evol. Microbiol.">
        <title>Complete genome sequence of Corynebacterium casei LMG S-19264T (=DSM 44701T), isolated from a smear-ripened cheese.</title>
        <authorList>
            <consortium name="US DOE Joint Genome Institute (JGI-PGF)"/>
            <person name="Walter F."/>
            <person name="Albersmeier A."/>
            <person name="Kalinowski J."/>
            <person name="Ruckert C."/>
        </authorList>
    </citation>
    <scope>NUCLEOTIDE SEQUENCE</scope>
    <source>
        <strain evidence="2">CGMCC 1.15034</strain>
    </source>
</reference>
<sequence length="152" mass="17147">MTSLPSADSETDRFFRQWLETFAGYVREVDYASARPLFHPDVLAFGTHNDVIPGLDQWVSTQWDNVWPKTTDFRFVLDQASILASSDGTMATVIAPWTSTGYHPDGSAFSRPGRATMVFSKNNDRWLCVHSHMSLNRGVPQASHANRQVKAW</sequence>
<protein>
    <submittedName>
        <fullName evidence="3">DUF4440 domain-containing protein</fullName>
    </submittedName>
    <submittedName>
        <fullName evidence="2">Ketosteroid isomerase</fullName>
    </submittedName>
</protein>
<dbReference type="SUPFAM" id="SSF54427">
    <property type="entry name" value="NTF2-like"/>
    <property type="match status" value="1"/>
</dbReference>
<name>A0A410V4P2_9BRAD</name>
<evidence type="ECO:0000313" key="3">
    <source>
        <dbReference type="EMBL" id="QOZ59720.1"/>
    </source>
</evidence>
<organism evidence="2 5">
    <name type="scientific">Bradyrhizobium guangdongense</name>
    <dbReference type="NCBI Taxonomy" id="1325090"/>
    <lineage>
        <taxon>Bacteria</taxon>
        <taxon>Pseudomonadati</taxon>
        <taxon>Pseudomonadota</taxon>
        <taxon>Alphaproteobacteria</taxon>
        <taxon>Hyphomicrobiales</taxon>
        <taxon>Nitrobacteraceae</taxon>
        <taxon>Bradyrhizobium</taxon>
    </lineage>
</organism>
<gene>
    <name evidence="2" type="ORF">GCM10010987_53680</name>
    <name evidence="3" type="ORF">XH86_14010</name>
</gene>
<evidence type="ECO:0000313" key="2">
    <source>
        <dbReference type="EMBL" id="GGI29291.1"/>
    </source>
</evidence>
<reference evidence="3 4" key="2">
    <citation type="submission" date="2018-06" db="EMBL/GenBank/DDBJ databases">
        <title>Comparative genomics of rhizobia nodulating Arachis hypogaea in China.</title>
        <authorList>
            <person name="Li Y."/>
        </authorList>
    </citation>
    <scope>NUCLEOTIDE SEQUENCE [LARGE SCALE GENOMIC DNA]</scope>
    <source>
        <strain evidence="3 4">CCBAU 51658</strain>
    </source>
</reference>
<dbReference type="AlphaFoldDB" id="A0A410V4P2"/>
<dbReference type="GO" id="GO:0016853">
    <property type="term" value="F:isomerase activity"/>
    <property type="evidence" value="ECO:0007669"/>
    <property type="project" value="UniProtKB-KW"/>
</dbReference>
<dbReference type="Proteomes" id="UP000625079">
    <property type="component" value="Unassembled WGS sequence"/>
</dbReference>
<dbReference type="RefSeq" id="WP_128965327.1">
    <property type="nucleotide sequence ID" value="NZ_BMHC01000014.1"/>
</dbReference>
<feature type="domain" description="SnoaL-like" evidence="1">
    <location>
        <begin position="17"/>
        <end position="135"/>
    </location>
</feature>
<dbReference type="InterPro" id="IPR037401">
    <property type="entry name" value="SnoaL-like"/>
</dbReference>
<dbReference type="Pfam" id="PF13474">
    <property type="entry name" value="SnoaL_3"/>
    <property type="match status" value="1"/>
</dbReference>
<reference evidence="2" key="3">
    <citation type="submission" date="2022-12" db="EMBL/GenBank/DDBJ databases">
        <authorList>
            <person name="Sun Q."/>
            <person name="Zhou Y."/>
        </authorList>
    </citation>
    <scope>NUCLEOTIDE SEQUENCE</scope>
    <source>
        <strain evidence="2">CGMCC 1.15034</strain>
    </source>
</reference>
<dbReference type="Proteomes" id="UP000593880">
    <property type="component" value="Chromosome"/>
</dbReference>
<dbReference type="Gene3D" id="3.10.450.50">
    <property type="match status" value="1"/>
</dbReference>
<evidence type="ECO:0000313" key="4">
    <source>
        <dbReference type="Proteomes" id="UP000593880"/>
    </source>
</evidence>
<evidence type="ECO:0000313" key="5">
    <source>
        <dbReference type="Proteomes" id="UP000625079"/>
    </source>
</evidence>
<dbReference type="EMBL" id="BMHC01000014">
    <property type="protein sequence ID" value="GGI29291.1"/>
    <property type="molecule type" value="Genomic_DNA"/>
</dbReference>
<keyword evidence="4" id="KW-1185">Reference proteome</keyword>
<accession>A0A410V4P2</accession>
<keyword evidence="2" id="KW-0413">Isomerase</keyword>